<feature type="domain" description="Nmd3 N-terminal" evidence="1">
    <location>
        <begin position="12"/>
        <end position="243"/>
    </location>
</feature>
<name>A0A8T4CA27_9ARCH</name>
<gene>
    <name evidence="2" type="ORF">FJY86_01470</name>
</gene>
<dbReference type="GO" id="GO:0005737">
    <property type="term" value="C:cytoplasm"/>
    <property type="evidence" value="ECO:0007669"/>
    <property type="project" value="TreeGrafter"/>
</dbReference>
<accession>A0A8T4CA27</accession>
<proteinExistence type="predicted"/>
<dbReference type="InterPro" id="IPR039768">
    <property type="entry name" value="Nmd3"/>
</dbReference>
<dbReference type="EMBL" id="VGJJ01000006">
    <property type="protein sequence ID" value="MBM3281995.1"/>
    <property type="molecule type" value="Genomic_DNA"/>
</dbReference>
<reference evidence="2" key="1">
    <citation type="submission" date="2019-03" db="EMBL/GenBank/DDBJ databases">
        <title>Lake Tanganyika Metagenome-Assembled Genomes (MAGs).</title>
        <authorList>
            <person name="Tran P."/>
        </authorList>
    </citation>
    <scope>NUCLEOTIDE SEQUENCE</scope>
    <source>
        <strain evidence="2">M_DeepCast_50m_m2_156</strain>
    </source>
</reference>
<dbReference type="PANTHER" id="PTHR12746">
    <property type="entry name" value="NONSENSE-MEDIATED MRNA DECAY PROTEIN 3"/>
    <property type="match status" value="1"/>
</dbReference>
<protein>
    <recommendedName>
        <fullName evidence="1">Nmd3 N-terminal domain-containing protein</fullName>
    </recommendedName>
</protein>
<dbReference type="Pfam" id="PF04981">
    <property type="entry name" value="NMD3"/>
    <property type="match status" value="1"/>
</dbReference>
<evidence type="ECO:0000313" key="2">
    <source>
        <dbReference type="EMBL" id="MBM3281995.1"/>
    </source>
</evidence>
<comment type="caution">
    <text evidence="2">The sequence shown here is derived from an EMBL/GenBank/DDBJ whole genome shotgun (WGS) entry which is preliminary data.</text>
</comment>
<dbReference type="GO" id="GO:0043023">
    <property type="term" value="F:ribosomal large subunit binding"/>
    <property type="evidence" value="ECO:0007669"/>
    <property type="project" value="InterPro"/>
</dbReference>
<sequence length="244" mass="27742">MPSSRYATKPPCPNCGAVDKPFIGLFCRDCYMKDHPSLVKVPSKLELEKCKRCGKLRVNGVWREWDDLVVNKWVHDKVNAKSMNDVHTQVYLTPHPKEEKEFRVKIVVSGEVEHSRVEFVLHSTLFIRSNICNDDMLITSDYYEGIVQIRMSEKTPEKIRKVQDEIVSTLNPLQKLDSKAVVVNWVGQEFGMDAWIVSKKAAKAAAVAISRLHHGTMSVSGKLIGLDVHTSKTKNRLTFLVRIP</sequence>
<dbReference type="AlphaFoldDB" id="A0A8T4CA27"/>
<dbReference type="PANTHER" id="PTHR12746:SF2">
    <property type="entry name" value="60S RIBOSOMAL EXPORT PROTEIN NMD3"/>
    <property type="match status" value="1"/>
</dbReference>
<evidence type="ECO:0000259" key="1">
    <source>
        <dbReference type="Pfam" id="PF04981"/>
    </source>
</evidence>
<dbReference type="InterPro" id="IPR007064">
    <property type="entry name" value="Nmd3_N"/>
</dbReference>
<evidence type="ECO:0000313" key="3">
    <source>
        <dbReference type="Proteomes" id="UP000774699"/>
    </source>
</evidence>
<organism evidence="2 3">
    <name type="scientific">Candidatus Iainarchaeum sp</name>
    <dbReference type="NCBI Taxonomy" id="3101447"/>
    <lineage>
        <taxon>Archaea</taxon>
        <taxon>Candidatus Iainarchaeota</taxon>
        <taxon>Candidatus Iainarchaeia</taxon>
        <taxon>Candidatus Iainarchaeales</taxon>
        <taxon>Candidatus Iainarchaeaceae</taxon>
        <taxon>Candidatus Iainarchaeum</taxon>
    </lineage>
</organism>
<dbReference type="Proteomes" id="UP000774699">
    <property type="component" value="Unassembled WGS sequence"/>
</dbReference>